<keyword evidence="2" id="KW-1185">Reference proteome</keyword>
<organism evidence="1 2">
    <name type="scientific">Pangasianodon gigas</name>
    <name type="common">Mekong giant catfish</name>
    <name type="synonym">Pangasius gigas</name>
    <dbReference type="NCBI Taxonomy" id="30993"/>
    <lineage>
        <taxon>Eukaryota</taxon>
        <taxon>Metazoa</taxon>
        <taxon>Chordata</taxon>
        <taxon>Craniata</taxon>
        <taxon>Vertebrata</taxon>
        <taxon>Euteleostomi</taxon>
        <taxon>Actinopterygii</taxon>
        <taxon>Neopterygii</taxon>
        <taxon>Teleostei</taxon>
        <taxon>Ostariophysi</taxon>
        <taxon>Siluriformes</taxon>
        <taxon>Pangasiidae</taxon>
        <taxon>Pangasianodon</taxon>
    </lineage>
</organism>
<dbReference type="Proteomes" id="UP000829447">
    <property type="component" value="Linkage Group LG8"/>
</dbReference>
<protein>
    <submittedName>
        <fullName evidence="1">Uncharacterized protein</fullName>
    </submittedName>
</protein>
<comment type="caution">
    <text evidence="1">The sequence shown here is derived from an EMBL/GenBank/DDBJ whole genome shotgun (WGS) entry which is preliminary data.</text>
</comment>
<evidence type="ECO:0000313" key="2">
    <source>
        <dbReference type="Proteomes" id="UP000829447"/>
    </source>
</evidence>
<accession>A0ACC5WQ54</accession>
<gene>
    <name evidence="1" type="ORF">PGIGA_G00240190</name>
</gene>
<sequence>MLSSKSDQEISWMLDDYGIKHGPVVGSTRSLYEKKLRDVMAKERKVRGASERAVYREQQNVYMYQRRPVSL</sequence>
<dbReference type="EMBL" id="CM040461">
    <property type="protein sequence ID" value="MCI4380445.1"/>
    <property type="molecule type" value="Genomic_DNA"/>
</dbReference>
<reference evidence="1 2" key="1">
    <citation type="journal article" date="2022" name="bioRxiv">
        <title>An ancient truncated duplication of the anti-Mullerian hormone receptor type 2 gene is a potential conserved master sex determinant in the Pangasiidae catfish family.</title>
        <authorList>
            <person name="Wen M."/>
            <person name="Pan Q."/>
            <person name="Jouanno E."/>
            <person name="Montfort J."/>
            <person name="Zahm M."/>
            <person name="Cabau C."/>
            <person name="Klopp C."/>
            <person name="Iampietro C."/>
            <person name="Roques C."/>
            <person name="Bouchez O."/>
            <person name="Castinel A."/>
            <person name="Donnadieu C."/>
            <person name="Parrinello H."/>
            <person name="Poncet C."/>
            <person name="Belmonte E."/>
            <person name="Gautier V."/>
            <person name="Avarre J.-C."/>
            <person name="Dugue R."/>
            <person name="Gustiano R."/>
            <person name="Ha T.T.T."/>
            <person name="Campet M."/>
            <person name="Sriphairoj K."/>
            <person name="Ribolli J."/>
            <person name="de Almeida F.L."/>
            <person name="Desvignes T."/>
            <person name="Postlethwait J.H."/>
            <person name="Bucao C.F."/>
            <person name="Robinson-Rechavi M."/>
            <person name="Bobe J."/>
            <person name="Herpin A."/>
            <person name="Guiguen Y."/>
        </authorList>
    </citation>
    <scope>NUCLEOTIDE SEQUENCE [LARGE SCALE GENOMIC DNA]</scope>
    <source>
        <strain evidence="1">YG-Dec2019</strain>
    </source>
</reference>
<name>A0ACC5WQ54_PANGG</name>
<evidence type="ECO:0000313" key="1">
    <source>
        <dbReference type="EMBL" id="MCI4380445.1"/>
    </source>
</evidence>
<proteinExistence type="predicted"/>